<dbReference type="STRING" id="1391653.AKJ08_2226"/>
<dbReference type="KEGG" id="vin:AKJ08_2226"/>
<dbReference type="AlphaFoldDB" id="A0A0K1PFE7"/>
<evidence type="ECO:0000313" key="2">
    <source>
        <dbReference type="EMBL" id="AKU91839.1"/>
    </source>
</evidence>
<sequence length="271" mass="27664">MANVALDLLREALSRKWFLALGAGITLLLALLALSLRLEVADGALAATRLFGTDMGATDTAMKAILGGAASLVFYGGVVFGIVACADFGPSLLAPGRVELMLALPIRRWELLVGTWLGVFAIATLGALYGAGGLTLVLGLKAGLWTPGPLLASLLGSATFAGIYAAMLAATTWVRSAAVSAAAGFAVFFAGIVAGHRDDILPAFAPGVGRAAFSFLSSLFPRISSLGSDAIALAASGASELDGLAWHLGGLAIFGLSCLAFATWRFEGRDF</sequence>
<feature type="transmembrane region" description="Helical" evidence="1">
    <location>
        <begin position="17"/>
        <end position="36"/>
    </location>
</feature>
<organism evidence="2 3">
    <name type="scientific">Vulgatibacter incomptus</name>
    <dbReference type="NCBI Taxonomy" id="1391653"/>
    <lineage>
        <taxon>Bacteria</taxon>
        <taxon>Pseudomonadati</taxon>
        <taxon>Myxococcota</taxon>
        <taxon>Myxococcia</taxon>
        <taxon>Myxococcales</taxon>
        <taxon>Cystobacterineae</taxon>
        <taxon>Vulgatibacteraceae</taxon>
        <taxon>Vulgatibacter</taxon>
    </lineage>
</organism>
<keyword evidence="1" id="KW-0472">Membrane</keyword>
<dbReference type="Proteomes" id="UP000055590">
    <property type="component" value="Chromosome"/>
</dbReference>
<dbReference type="EMBL" id="CP012332">
    <property type="protein sequence ID" value="AKU91839.1"/>
    <property type="molecule type" value="Genomic_DNA"/>
</dbReference>
<name>A0A0K1PFE7_9BACT</name>
<feature type="transmembrane region" description="Helical" evidence="1">
    <location>
        <begin position="72"/>
        <end position="93"/>
    </location>
</feature>
<keyword evidence="1" id="KW-0812">Transmembrane</keyword>
<proteinExistence type="predicted"/>
<protein>
    <submittedName>
        <fullName evidence="2">Uncharacterized protein</fullName>
    </submittedName>
</protein>
<accession>A0A0K1PFE7</accession>
<evidence type="ECO:0000256" key="1">
    <source>
        <dbReference type="SAM" id="Phobius"/>
    </source>
</evidence>
<reference evidence="2 3" key="1">
    <citation type="submission" date="2015-08" db="EMBL/GenBank/DDBJ databases">
        <authorList>
            <person name="Babu N.S."/>
            <person name="Beckwith C.J."/>
            <person name="Beseler K.G."/>
            <person name="Brison A."/>
            <person name="Carone J.V."/>
            <person name="Caskin T.P."/>
            <person name="Diamond M."/>
            <person name="Durham M.E."/>
            <person name="Foxe J.M."/>
            <person name="Go M."/>
            <person name="Henderson B.A."/>
            <person name="Jones I.B."/>
            <person name="McGettigan J.A."/>
            <person name="Micheletti S.J."/>
            <person name="Nasrallah M.E."/>
            <person name="Ortiz D."/>
            <person name="Piller C.R."/>
            <person name="Privatt S.R."/>
            <person name="Schneider S.L."/>
            <person name="Sharp S."/>
            <person name="Smith T.C."/>
            <person name="Stanton J.D."/>
            <person name="Ullery H.E."/>
            <person name="Wilson R.J."/>
            <person name="Serrano M.G."/>
            <person name="Buck G."/>
            <person name="Lee V."/>
            <person name="Wang Y."/>
            <person name="Carvalho R."/>
            <person name="Voegtly L."/>
            <person name="Shi R."/>
            <person name="Duckworth R."/>
            <person name="Johnson A."/>
            <person name="Loviza R."/>
            <person name="Walstead R."/>
            <person name="Shah Z."/>
            <person name="Kiflezghi M."/>
            <person name="Wade K."/>
            <person name="Ball S.L."/>
            <person name="Bradley K.W."/>
            <person name="Asai D.J."/>
            <person name="Bowman C.A."/>
            <person name="Russell D.A."/>
            <person name="Pope W.H."/>
            <person name="Jacobs-Sera D."/>
            <person name="Hendrix R.W."/>
            <person name="Hatfull G.F."/>
        </authorList>
    </citation>
    <scope>NUCLEOTIDE SEQUENCE [LARGE SCALE GENOMIC DNA]</scope>
    <source>
        <strain evidence="2 3">DSM 27710</strain>
    </source>
</reference>
<feature type="transmembrane region" description="Helical" evidence="1">
    <location>
        <begin position="244"/>
        <end position="264"/>
    </location>
</feature>
<gene>
    <name evidence="2" type="ORF">AKJ08_2226</name>
</gene>
<feature type="transmembrane region" description="Helical" evidence="1">
    <location>
        <begin position="176"/>
        <end position="195"/>
    </location>
</feature>
<feature type="transmembrane region" description="Helical" evidence="1">
    <location>
        <begin position="113"/>
        <end position="138"/>
    </location>
</feature>
<keyword evidence="1" id="KW-1133">Transmembrane helix</keyword>
<feature type="transmembrane region" description="Helical" evidence="1">
    <location>
        <begin position="150"/>
        <end position="170"/>
    </location>
</feature>
<dbReference type="RefSeq" id="WP_338062191.1">
    <property type="nucleotide sequence ID" value="NZ_CP012332.1"/>
</dbReference>
<keyword evidence="3" id="KW-1185">Reference proteome</keyword>
<evidence type="ECO:0000313" key="3">
    <source>
        <dbReference type="Proteomes" id="UP000055590"/>
    </source>
</evidence>